<proteinExistence type="predicted"/>
<gene>
    <name evidence="1" type="ORF">ES288_A04G159500v1</name>
</gene>
<accession>A0A5D2GZS6</accession>
<keyword evidence="2" id="KW-1185">Reference proteome</keyword>
<dbReference type="AlphaFoldDB" id="A0A5D2GZS6"/>
<protein>
    <submittedName>
        <fullName evidence="1">Uncharacterized protein</fullName>
    </submittedName>
</protein>
<name>A0A5D2GZS6_GOSDA</name>
<dbReference type="EMBL" id="CM017691">
    <property type="protein sequence ID" value="TYH22809.1"/>
    <property type="molecule type" value="Genomic_DNA"/>
</dbReference>
<evidence type="ECO:0000313" key="2">
    <source>
        <dbReference type="Proteomes" id="UP000323506"/>
    </source>
</evidence>
<dbReference type="Proteomes" id="UP000323506">
    <property type="component" value="Chromosome A04"/>
</dbReference>
<organism evidence="1 2">
    <name type="scientific">Gossypium darwinii</name>
    <name type="common">Darwin's cotton</name>
    <name type="synonym">Gossypium barbadense var. darwinii</name>
    <dbReference type="NCBI Taxonomy" id="34276"/>
    <lineage>
        <taxon>Eukaryota</taxon>
        <taxon>Viridiplantae</taxon>
        <taxon>Streptophyta</taxon>
        <taxon>Embryophyta</taxon>
        <taxon>Tracheophyta</taxon>
        <taxon>Spermatophyta</taxon>
        <taxon>Magnoliopsida</taxon>
        <taxon>eudicotyledons</taxon>
        <taxon>Gunneridae</taxon>
        <taxon>Pentapetalae</taxon>
        <taxon>rosids</taxon>
        <taxon>malvids</taxon>
        <taxon>Malvales</taxon>
        <taxon>Malvaceae</taxon>
        <taxon>Malvoideae</taxon>
        <taxon>Gossypium</taxon>
    </lineage>
</organism>
<evidence type="ECO:0000313" key="1">
    <source>
        <dbReference type="EMBL" id="TYH22809.1"/>
    </source>
</evidence>
<sequence length="57" mass="6671">MVSFCHRVPFKPRFQRSQRESAAQSQDIARRSIIFVLIPHPNVRMPVARAIMNKYST</sequence>
<reference evidence="1 2" key="1">
    <citation type="submission" date="2019-06" db="EMBL/GenBank/DDBJ databases">
        <title>WGS assembly of Gossypium darwinii.</title>
        <authorList>
            <person name="Chen Z.J."/>
            <person name="Sreedasyam A."/>
            <person name="Ando A."/>
            <person name="Song Q."/>
            <person name="De L."/>
            <person name="Hulse-Kemp A."/>
            <person name="Ding M."/>
            <person name="Ye W."/>
            <person name="Kirkbride R."/>
            <person name="Jenkins J."/>
            <person name="Plott C."/>
            <person name="Lovell J."/>
            <person name="Lin Y.-M."/>
            <person name="Vaughn R."/>
            <person name="Liu B."/>
            <person name="Li W."/>
            <person name="Simpson S."/>
            <person name="Scheffler B."/>
            <person name="Saski C."/>
            <person name="Grover C."/>
            <person name="Hu G."/>
            <person name="Conover J."/>
            <person name="Carlson J."/>
            <person name="Shu S."/>
            <person name="Boston L."/>
            <person name="Williams M."/>
            <person name="Peterson D."/>
            <person name="Mcgee K."/>
            <person name="Jones D."/>
            <person name="Wendel J."/>
            <person name="Stelly D."/>
            <person name="Grimwood J."/>
            <person name="Schmutz J."/>
        </authorList>
    </citation>
    <scope>NUCLEOTIDE SEQUENCE [LARGE SCALE GENOMIC DNA]</scope>
    <source>
        <strain evidence="1">1808015.09</strain>
    </source>
</reference>